<evidence type="ECO:0000256" key="3">
    <source>
        <dbReference type="ARBA" id="ARBA00023212"/>
    </source>
</evidence>
<gene>
    <name evidence="7" type="ORF">HHI36_010372</name>
</gene>
<feature type="compositionally biased region" description="Polar residues" evidence="6">
    <location>
        <begin position="460"/>
        <end position="484"/>
    </location>
</feature>
<dbReference type="EMBL" id="JABFTP020000001">
    <property type="protein sequence ID" value="KAL3266189.1"/>
    <property type="molecule type" value="Genomic_DNA"/>
</dbReference>
<organism evidence="7 8">
    <name type="scientific">Cryptolaemus montrouzieri</name>
    <dbReference type="NCBI Taxonomy" id="559131"/>
    <lineage>
        <taxon>Eukaryota</taxon>
        <taxon>Metazoa</taxon>
        <taxon>Ecdysozoa</taxon>
        <taxon>Arthropoda</taxon>
        <taxon>Hexapoda</taxon>
        <taxon>Insecta</taxon>
        <taxon>Pterygota</taxon>
        <taxon>Neoptera</taxon>
        <taxon>Endopterygota</taxon>
        <taxon>Coleoptera</taxon>
        <taxon>Polyphaga</taxon>
        <taxon>Cucujiformia</taxon>
        <taxon>Coccinelloidea</taxon>
        <taxon>Coccinellidae</taxon>
        <taxon>Scymninae</taxon>
        <taxon>Scymnini</taxon>
        <taxon>Cryptolaemus</taxon>
    </lineage>
</organism>
<evidence type="ECO:0000256" key="1">
    <source>
        <dbReference type="ARBA" id="ARBA00004114"/>
    </source>
</evidence>
<reference evidence="7 8" key="1">
    <citation type="journal article" date="2021" name="BMC Biol.">
        <title>Horizontally acquired antibacterial genes associated with adaptive radiation of ladybird beetles.</title>
        <authorList>
            <person name="Li H.S."/>
            <person name="Tang X.F."/>
            <person name="Huang Y.H."/>
            <person name="Xu Z.Y."/>
            <person name="Chen M.L."/>
            <person name="Du X.Y."/>
            <person name="Qiu B.Y."/>
            <person name="Chen P.T."/>
            <person name="Zhang W."/>
            <person name="Slipinski A."/>
            <person name="Escalona H.E."/>
            <person name="Waterhouse R.M."/>
            <person name="Zwick A."/>
            <person name="Pang H."/>
        </authorList>
    </citation>
    <scope>NUCLEOTIDE SEQUENCE [LARGE SCALE GENOMIC DNA]</scope>
    <source>
        <strain evidence="7">SYSU2018</strain>
    </source>
</reference>
<evidence type="ECO:0000256" key="5">
    <source>
        <dbReference type="SAM" id="Coils"/>
    </source>
</evidence>
<evidence type="ECO:0000256" key="6">
    <source>
        <dbReference type="SAM" id="MobiDB-lite"/>
    </source>
</evidence>
<evidence type="ECO:0000256" key="2">
    <source>
        <dbReference type="ARBA" id="ARBA00022490"/>
    </source>
</evidence>
<keyword evidence="2" id="KW-0963">Cytoplasm</keyword>
<dbReference type="Proteomes" id="UP001516400">
    <property type="component" value="Unassembled WGS sequence"/>
</dbReference>
<dbReference type="GO" id="GO:0005814">
    <property type="term" value="C:centriole"/>
    <property type="evidence" value="ECO:0007669"/>
    <property type="project" value="UniProtKB-SubCell"/>
</dbReference>
<evidence type="ECO:0000313" key="7">
    <source>
        <dbReference type="EMBL" id="KAL3266189.1"/>
    </source>
</evidence>
<dbReference type="InterPro" id="IPR051877">
    <property type="entry name" value="Centriole_BasalBody_StrucProt"/>
</dbReference>
<feature type="region of interest" description="Disordered" evidence="6">
    <location>
        <begin position="456"/>
        <end position="486"/>
    </location>
</feature>
<dbReference type="AlphaFoldDB" id="A0ABD2MIL0"/>
<sequence length="635" mass="70419">MYQRRRPCVLAVLVTAAISNRLVSVSVVMSRGRHEWGGFGLIARAKNLTDRATSTAADLKEAEAEVSRLQKLLDAAIKTRDNALGVSRKIQDELATVSREAAGYRTQLTKSQEQIENLKLQSQQYIGEVKKAEEILASKEKEREELLNQFKQLYKETNHLQSNNSALEGEATQNRVQLSVAMDHVNNLEQRSETMEILISDYEKQIGLLTNQIAKFESERNQHHLHLERTEAELKTIRELCMKLDKEKEQLRLQLLHKNNTGDKIKELQLRNEDLTVKLTDSATKLSAVEKLLGEARHDGVEMKLKDEEAVNEIQFLKKRIADLEQRLATALQDVDTYQAKTLEYSNQQLRALQGLTVRYNHILFRFHCDCLKCTEKCSIGGTICKNKCLEVVPTKGGGMIVKQKMSEAADRPFHTSLAASFTNESSVGASITSKKDPVIASAQVIITDQEGSETLRVDITSQPSSPRNSDGLSKSSVQVSVNEGNGEELTVKKTTVKGVMSARPATPRTVPGIAPAFPTTRDVMCNCQSSSTSGSSNKSVNCRLELDKLKASLTQALMGSIPGAACKTGKCYPDCRLFDPLNQVCERIGSGRKARILRKPKTAETRRVPTPPSDGDDSLSRSPCCPSTCRCTSR</sequence>
<keyword evidence="8" id="KW-1185">Reference proteome</keyword>
<comment type="similarity">
    <text evidence="4">Belongs to the CEP135/TSGA10 family.</text>
</comment>
<comment type="subcellular location">
    <subcellularLocation>
        <location evidence="1">Cytoplasm</location>
        <location evidence="1">Cytoskeleton</location>
        <location evidence="1">Microtubule organizing center</location>
        <location evidence="1">Centrosome</location>
        <location evidence="1">Centriole</location>
    </subcellularLocation>
</comment>
<feature type="coiled-coil region" evidence="5">
    <location>
        <begin position="45"/>
        <end position="278"/>
    </location>
</feature>
<proteinExistence type="inferred from homology"/>
<feature type="region of interest" description="Disordered" evidence="6">
    <location>
        <begin position="597"/>
        <end position="625"/>
    </location>
</feature>
<name>A0ABD2MIL0_9CUCU</name>
<accession>A0ABD2MIL0</accession>
<comment type="caution">
    <text evidence="7">The sequence shown here is derived from an EMBL/GenBank/DDBJ whole genome shotgun (WGS) entry which is preliminary data.</text>
</comment>
<evidence type="ECO:0000256" key="4">
    <source>
        <dbReference type="ARBA" id="ARBA00038123"/>
    </source>
</evidence>
<dbReference type="PANTHER" id="PTHR20544:SF0">
    <property type="entry name" value="NUCLEOPROTEIN TPR_MLP1 DOMAIN-CONTAINING PROTEIN"/>
    <property type="match status" value="1"/>
</dbReference>
<evidence type="ECO:0000313" key="8">
    <source>
        <dbReference type="Proteomes" id="UP001516400"/>
    </source>
</evidence>
<dbReference type="PANTHER" id="PTHR20544">
    <property type="entry name" value="CENTROSOMAL PROTEIN CEP135"/>
    <property type="match status" value="1"/>
</dbReference>
<feature type="coiled-coil region" evidence="5">
    <location>
        <begin position="307"/>
        <end position="341"/>
    </location>
</feature>
<keyword evidence="3" id="KW-0206">Cytoskeleton</keyword>
<keyword evidence="5" id="KW-0175">Coiled coil</keyword>
<protein>
    <submittedName>
        <fullName evidence="7">Uncharacterized protein</fullName>
    </submittedName>
</protein>